<evidence type="ECO:0000313" key="4">
    <source>
        <dbReference type="EMBL" id="KZD03459.1"/>
    </source>
</evidence>
<evidence type="ECO:0000313" key="5">
    <source>
        <dbReference type="Proteomes" id="UP000076400"/>
    </source>
</evidence>
<feature type="domain" description="DSBA-like thioredoxin" evidence="3">
    <location>
        <begin position="7"/>
        <end position="191"/>
    </location>
</feature>
<dbReference type="Proteomes" id="UP000076400">
    <property type="component" value="Unassembled WGS sequence"/>
</dbReference>
<evidence type="ECO:0000256" key="2">
    <source>
        <dbReference type="PIRSR" id="PIRSR006386-1"/>
    </source>
</evidence>
<dbReference type="GO" id="GO:0004602">
    <property type="term" value="F:glutathione peroxidase activity"/>
    <property type="evidence" value="ECO:0007669"/>
    <property type="project" value="TreeGrafter"/>
</dbReference>
<dbReference type="SUPFAM" id="SSF52833">
    <property type="entry name" value="Thioredoxin-like"/>
    <property type="match status" value="1"/>
</dbReference>
<dbReference type="EMBL" id="LPXN01000144">
    <property type="protein sequence ID" value="KZD03459.1"/>
    <property type="molecule type" value="Genomic_DNA"/>
</dbReference>
<dbReference type="GO" id="GO:0018845">
    <property type="term" value="F:2-hydroxychromene-2-carboxylate isomerase activity"/>
    <property type="evidence" value="ECO:0007669"/>
    <property type="project" value="UniProtKB-UniRule"/>
</dbReference>
<dbReference type="InterPro" id="IPR001853">
    <property type="entry name" value="DSBA-like_thioredoxin_dom"/>
</dbReference>
<organism evidence="4 5">
    <name type="scientific">Oceanibaculum pacificum</name>
    <dbReference type="NCBI Taxonomy" id="580166"/>
    <lineage>
        <taxon>Bacteria</taxon>
        <taxon>Pseudomonadati</taxon>
        <taxon>Pseudomonadota</taxon>
        <taxon>Alphaproteobacteria</taxon>
        <taxon>Rhodospirillales</taxon>
        <taxon>Oceanibaculaceae</taxon>
        <taxon>Oceanibaculum</taxon>
    </lineage>
</organism>
<dbReference type="EC" id="5.99.1.4" evidence="1"/>
<dbReference type="InterPro" id="IPR014440">
    <property type="entry name" value="HCCAis_GSTk"/>
</dbReference>
<dbReference type="Pfam" id="PF01323">
    <property type="entry name" value="DSBA"/>
    <property type="match status" value="1"/>
</dbReference>
<accession>A0A154VQF0</accession>
<evidence type="ECO:0000256" key="1">
    <source>
        <dbReference type="PIRNR" id="PIRNR006386"/>
    </source>
</evidence>
<comment type="similarity">
    <text evidence="1">Belongs to the GST superfamily. NadH family.</text>
</comment>
<feature type="active site" description="Nucleophile" evidence="2">
    <location>
        <position position="15"/>
    </location>
</feature>
<reference evidence="4 5" key="1">
    <citation type="submission" date="2015-12" db="EMBL/GenBank/DDBJ databases">
        <title>Genome sequence of Oceanibaculum pacificum MCCC 1A02656.</title>
        <authorList>
            <person name="Lu L."/>
            <person name="Lai Q."/>
            <person name="Shao Z."/>
            <person name="Qian P."/>
        </authorList>
    </citation>
    <scope>NUCLEOTIDE SEQUENCE [LARGE SCALE GENOMIC DNA]</scope>
    <source>
        <strain evidence="4 5">MCCC 1A02656</strain>
    </source>
</reference>
<dbReference type="PANTHER" id="PTHR42943">
    <property type="entry name" value="GLUTATHIONE S-TRANSFERASE KAPPA"/>
    <property type="match status" value="1"/>
</dbReference>
<comment type="catalytic activity">
    <reaction evidence="1">
        <text>2-hydroxychromene-2-carboxylate = (3E)-4-(2-hydroxyphenyl)-2-oxobut-3-enoate</text>
        <dbReference type="Rhea" id="RHEA:27401"/>
        <dbReference type="ChEBI" id="CHEBI:59350"/>
        <dbReference type="ChEBI" id="CHEBI:59353"/>
        <dbReference type="EC" id="5.99.1.4"/>
    </reaction>
</comment>
<dbReference type="Gene3D" id="3.40.30.10">
    <property type="entry name" value="Glutaredoxin"/>
    <property type="match status" value="1"/>
</dbReference>
<keyword evidence="1" id="KW-0413">Isomerase</keyword>
<dbReference type="STRING" id="580166.AUP43_12930"/>
<dbReference type="RefSeq" id="WP_067559004.1">
    <property type="nucleotide sequence ID" value="NZ_LPXN01000144.1"/>
</dbReference>
<protein>
    <recommendedName>
        <fullName evidence="1">2-hydroxychromene-2-carboxylate isomerase</fullName>
        <ecNumber evidence="1">5.99.1.4</ecNumber>
    </recommendedName>
</protein>
<proteinExistence type="inferred from homology"/>
<gene>
    <name evidence="4" type="ORF">AUP43_12930</name>
</gene>
<keyword evidence="5" id="KW-1185">Reference proteome</keyword>
<evidence type="ECO:0000259" key="3">
    <source>
        <dbReference type="Pfam" id="PF01323"/>
    </source>
</evidence>
<dbReference type="InterPro" id="IPR051924">
    <property type="entry name" value="GST_Kappa/NadH"/>
</dbReference>
<dbReference type="GO" id="GO:0006749">
    <property type="term" value="P:glutathione metabolic process"/>
    <property type="evidence" value="ECO:0007669"/>
    <property type="project" value="TreeGrafter"/>
</dbReference>
<dbReference type="AlphaFoldDB" id="A0A154VQF0"/>
<comment type="caution">
    <text evidence="4">The sequence shown here is derived from an EMBL/GenBank/DDBJ whole genome shotgun (WGS) entry which is preliminary data.</text>
</comment>
<dbReference type="InterPro" id="IPR036249">
    <property type="entry name" value="Thioredoxin-like_sf"/>
</dbReference>
<dbReference type="OrthoDB" id="5244108at2"/>
<name>A0A154VQF0_9PROT</name>
<sequence>MSAIKEVKMYSDFKSPYAFLAYGPAFELEERYNIKLRWIPFQLRLKGKGQRSVYSEYKVKYSYMDARRHANMRGGLMLRGPLKIFDTTPALIGGLFAQKQGREKEYGLKVFELFFKRELAADEADAIAGVIDSLGMSSADYRAYLADDGPAEYERCQDESVTDQIFGVPLFIFEGEQFWGYDRMSLLEMRLKEHGLEKTKSAAE</sequence>
<dbReference type="PANTHER" id="PTHR42943:SF2">
    <property type="entry name" value="GLUTATHIONE S-TRANSFERASE KAPPA 1"/>
    <property type="match status" value="1"/>
</dbReference>
<dbReference type="GO" id="GO:0004364">
    <property type="term" value="F:glutathione transferase activity"/>
    <property type="evidence" value="ECO:0007669"/>
    <property type="project" value="TreeGrafter"/>
</dbReference>
<dbReference type="PIRSF" id="PIRSF006386">
    <property type="entry name" value="HCCAis_GSTk"/>
    <property type="match status" value="1"/>
</dbReference>